<reference evidence="2" key="1">
    <citation type="journal article" date="2011" name="MBio">
        <title>Novel metabolic attributes of the genus Cyanothece, comprising a group of unicellular nitrogen-fixing Cyanobacteria.</title>
        <authorList>
            <person name="Bandyopadhyay A."/>
            <person name="Elvitigala T."/>
            <person name="Welsh E."/>
            <person name="Stockel J."/>
            <person name="Liberton M."/>
            <person name="Min H."/>
            <person name="Sherman L.A."/>
            <person name="Pakrasi H.B."/>
        </authorList>
    </citation>
    <scope>NUCLEOTIDE SEQUENCE [LARGE SCALE GENOMIC DNA]</scope>
    <source>
        <strain evidence="2">PCC 8801</strain>
    </source>
</reference>
<dbReference type="EMBL" id="CP001287">
    <property type="protein sequence ID" value="ACK64774.1"/>
    <property type="molecule type" value="Genomic_DNA"/>
</dbReference>
<sequence>MDKHRELETRIAQIKASGEIAPPNTWITSFNVNKNGKKYTYYRLMKADPSKSNGKVRGKMVKYLGTKDSKAYKAMKQAIQRRNQVQVLLRQLQALEPVSGGKQAKQPPLTRVVLQLMTQVQHLSNQLAEIQQWIESSNQQNYQSFVYT</sequence>
<proteinExistence type="predicted"/>
<dbReference type="STRING" id="41431.PCC8801_0689"/>
<accession>B7JXL7</accession>
<dbReference type="eggNOG" id="ENOG502ZD62">
    <property type="taxonomic scope" value="Bacteria"/>
</dbReference>
<dbReference type="KEGG" id="cyp:PCC8801_0689"/>
<keyword evidence="2" id="KW-1185">Reference proteome</keyword>
<dbReference type="AlphaFoldDB" id="B7JXL7"/>
<dbReference type="OrthoDB" id="427006at2"/>
<dbReference type="Proteomes" id="UP000008204">
    <property type="component" value="Chromosome"/>
</dbReference>
<evidence type="ECO:0000313" key="2">
    <source>
        <dbReference type="Proteomes" id="UP000008204"/>
    </source>
</evidence>
<evidence type="ECO:0000313" key="1">
    <source>
        <dbReference type="EMBL" id="ACK64774.1"/>
    </source>
</evidence>
<gene>
    <name evidence="1" type="ordered locus">PCC8801_0689</name>
</gene>
<name>B7JXL7_RIPO1</name>
<protein>
    <submittedName>
        <fullName evidence="1">Uncharacterized protein</fullName>
    </submittedName>
</protein>
<dbReference type="HOGENOM" id="CLU_1683651_0_0_3"/>
<dbReference type="RefSeq" id="WP_012594050.1">
    <property type="nucleotide sequence ID" value="NC_011726.1"/>
</dbReference>
<organism evidence="1 2">
    <name type="scientific">Rippkaea orientalis (strain PCC 8801 / RF-1)</name>
    <name type="common">Cyanothece sp. (strain PCC 8801)</name>
    <dbReference type="NCBI Taxonomy" id="41431"/>
    <lineage>
        <taxon>Bacteria</taxon>
        <taxon>Bacillati</taxon>
        <taxon>Cyanobacteriota</taxon>
        <taxon>Cyanophyceae</taxon>
        <taxon>Oscillatoriophycideae</taxon>
        <taxon>Chroococcales</taxon>
        <taxon>Aphanothecaceae</taxon>
        <taxon>Rippkaea</taxon>
        <taxon>Rippkaea orientalis</taxon>
    </lineage>
</organism>